<feature type="domain" description="Pyrrolo-quinoline quinone repeat" evidence="2">
    <location>
        <begin position="83"/>
        <end position="220"/>
    </location>
</feature>
<dbReference type="SMART" id="SM00564">
    <property type="entry name" value="PQQ"/>
    <property type="match status" value="6"/>
</dbReference>
<dbReference type="SUPFAM" id="SSF50998">
    <property type="entry name" value="Quinoprotein alcohol dehydrogenase-like"/>
    <property type="match status" value="1"/>
</dbReference>
<accession>A0A1G7MGD4</accession>
<dbReference type="PANTHER" id="PTHR34512:SF30">
    <property type="entry name" value="OUTER MEMBRANE PROTEIN ASSEMBLY FACTOR BAMB"/>
    <property type="match status" value="1"/>
</dbReference>
<organism evidence="3 4">
    <name type="scientific">Halorubrum xinjiangense</name>
    <dbReference type="NCBI Taxonomy" id="261291"/>
    <lineage>
        <taxon>Archaea</taxon>
        <taxon>Methanobacteriati</taxon>
        <taxon>Methanobacteriota</taxon>
        <taxon>Stenosarchaea group</taxon>
        <taxon>Halobacteria</taxon>
        <taxon>Halobacteriales</taxon>
        <taxon>Haloferacaceae</taxon>
        <taxon>Halorubrum</taxon>
    </lineage>
</organism>
<feature type="compositionally biased region" description="Low complexity" evidence="1">
    <location>
        <begin position="43"/>
        <end position="58"/>
    </location>
</feature>
<protein>
    <submittedName>
        <fullName evidence="3">Outer membrane protein assembly factor BamB, contains PQQ-like beta-propeller repeat</fullName>
    </submittedName>
</protein>
<feature type="region of interest" description="Disordered" evidence="1">
    <location>
        <begin position="18"/>
        <end position="58"/>
    </location>
</feature>
<feature type="region of interest" description="Disordered" evidence="1">
    <location>
        <begin position="413"/>
        <end position="434"/>
    </location>
</feature>
<dbReference type="AlphaFoldDB" id="A0A1G7MGD4"/>
<evidence type="ECO:0000313" key="3">
    <source>
        <dbReference type="EMBL" id="SDF60199.1"/>
    </source>
</evidence>
<dbReference type="OrthoDB" id="145878at2157"/>
<name>A0A1G7MGD4_9EURY</name>
<gene>
    <name evidence="3" type="ORF">SAMN04488067_10635</name>
</gene>
<dbReference type="Gene3D" id="2.130.10.10">
    <property type="entry name" value="YVTN repeat-like/Quinoprotein amine dehydrogenase"/>
    <property type="match status" value="1"/>
</dbReference>
<dbReference type="InterPro" id="IPR011047">
    <property type="entry name" value="Quinoprotein_ADH-like_sf"/>
</dbReference>
<sequence>MTDARSRREWLAAVGAATTAATAGCASLDSPPVDDEEREAPDVDPGTGDPTPQTIPPGVAQFRGSLERWGYYPDETVPDAVEEAWRIPEVNTGEHSAAKASAVPTPDGGIVLPGDTGELLAITADGDVRWRGETDMEGRGLHGTPAVADGRAYVGAYDGVCYAFALDSGDLEWSTNLGGSIGSSPLYLDGELYVSVEFPDPEGRLFAVDAETGDVTWEEPDHRPTDHPHSSPAVSLDAGRMVCGSNDGYLYCWSFPDLEFQWRFATDPPESNQGEIKGPIATYDGAAFFGSWDFSVYRVDLATGEEDWRFETGDLSMTGPAIDPERDVVYMGSHDDHLYALDVSTGEMEWRFRTGRPLTGCATTTGDRVLTGSKDGSLYALEADSGDEVWRVEHDGWVTSTPRVVDGDIYYAERAPDPHGDDTDGGGYKLVAAE</sequence>
<dbReference type="InterPro" id="IPR002372">
    <property type="entry name" value="PQQ_rpt_dom"/>
</dbReference>
<reference evidence="3 4" key="1">
    <citation type="submission" date="2016-10" db="EMBL/GenBank/DDBJ databases">
        <authorList>
            <person name="Varghese N."/>
            <person name="Submissions S."/>
        </authorList>
    </citation>
    <scope>NUCLEOTIDE SEQUENCE [LARGE SCALE GENOMIC DNA]</scope>
    <source>
        <strain evidence="3 4">CGMCC 1.3527</strain>
    </source>
</reference>
<dbReference type="PROSITE" id="PS51318">
    <property type="entry name" value="TAT"/>
    <property type="match status" value="1"/>
</dbReference>
<dbReference type="EMBL" id="FNBO01000006">
    <property type="protein sequence ID" value="SDF60199.1"/>
    <property type="molecule type" value="Genomic_DNA"/>
</dbReference>
<feature type="domain" description="Pyrrolo-quinoline quinone repeat" evidence="2">
    <location>
        <begin position="335"/>
        <end position="412"/>
    </location>
</feature>
<proteinExistence type="predicted"/>
<dbReference type="InterPro" id="IPR006311">
    <property type="entry name" value="TAT_signal"/>
</dbReference>
<dbReference type="PROSITE" id="PS51257">
    <property type="entry name" value="PROKAR_LIPOPROTEIN"/>
    <property type="match status" value="1"/>
</dbReference>
<keyword evidence="4" id="KW-1185">Reference proteome</keyword>
<dbReference type="InterPro" id="IPR018391">
    <property type="entry name" value="PQQ_b-propeller_rpt"/>
</dbReference>
<evidence type="ECO:0000256" key="1">
    <source>
        <dbReference type="SAM" id="MobiDB-lite"/>
    </source>
</evidence>
<dbReference type="Gene3D" id="2.40.10.480">
    <property type="match status" value="2"/>
</dbReference>
<evidence type="ECO:0000313" key="4">
    <source>
        <dbReference type="Proteomes" id="UP000324020"/>
    </source>
</evidence>
<dbReference type="InterPro" id="IPR015943">
    <property type="entry name" value="WD40/YVTN_repeat-like_dom_sf"/>
</dbReference>
<dbReference type="Proteomes" id="UP000324020">
    <property type="component" value="Unassembled WGS sequence"/>
</dbReference>
<evidence type="ECO:0000259" key="2">
    <source>
        <dbReference type="Pfam" id="PF13360"/>
    </source>
</evidence>
<dbReference type="Pfam" id="PF13360">
    <property type="entry name" value="PQQ_2"/>
    <property type="match status" value="2"/>
</dbReference>
<dbReference type="RefSeq" id="WP_149798594.1">
    <property type="nucleotide sequence ID" value="NZ_FNBO01000006.1"/>
</dbReference>
<dbReference type="PANTHER" id="PTHR34512">
    <property type="entry name" value="CELL SURFACE PROTEIN"/>
    <property type="match status" value="1"/>
</dbReference>